<comment type="caution">
    <text evidence="1">The sequence shown here is derived from an EMBL/GenBank/DDBJ whole genome shotgun (WGS) entry which is preliminary data.</text>
</comment>
<proteinExistence type="predicted"/>
<sequence length="337" mass="38373">MTEGGDIADKGYEIYGLPVWYHPLRFDLWYNLGNIQRANLRERIRAEQAAAGADTSDDAVEQLYKKLEYADRRKRGNEYLPSFLRQVRNHHLENGGIIFDMAQIGPHLEATWSDGITLRNVFPWRTGIYCHVGETLEYDRDNPASLIEGFYITHTDSPVRGWLLTFVTNYPGWDQREHHMPDQTLVNFNRFVAFTIPEDADVAKLNYKKLEIIGDKALAKQASLWHLARLATNAMLYLSRARPDVQGTMSSLRVETAGTKRTEIYECGCDEVDWNIDWSNTTLTPGRWIVDDEGGEGRPMVTRWIPPKVVWLQNRDAYLAEGGKVLEFGACGGASSA</sequence>
<name>A0ABW4M579_9HYPH</name>
<accession>A0ABW4M579</accession>
<organism evidence="1 2">
    <name type="scientific">Rhizobium helianthi</name>
    <dbReference type="NCBI Taxonomy" id="1132695"/>
    <lineage>
        <taxon>Bacteria</taxon>
        <taxon>Pseudomonadati</taxon>
        <taxon>Pseudomonadota</taxon>
        <taxon>Alphaproteobacteria</taxon>
        <taxon>Hyphomicrobiales</taxon>
        <taxon>Rhizobiaceae</taxon>
        <taxon>Rhizobium/Agrobacterium group</taxon>
        <taxon>Rhizobium</taxon>
    </lineage>
</organism>
<dbReference type="RefSeq" id="WP_377400142.1">
    <property type="nucleotide sequence ID" value="NZ_JBHUEQ010000016.1"/>
</dbReference>
<reference evidence="2" key="1">
    <citation type="journal article" date="2019" name="Int. J. Syst. Evol. Microbiol.">
        <title>The Global Catalogue of Microorganisms (GCM) 10K type strain sequencing project: providing services to taxonomists for standard genome sequencing and annotation.</title>
        <authorList>
            <consortium name="The Broad Institute Genomics Platform"/>
            <consortium name="The Broad Institute Genome Sequencing Center for Infectious Disease"/>
            <person name="Wu L."/>
            <person name="Ma J."/>
        </authorList>
    </citation>
    <scope>NUCLEOTIDE SEQUENCE [LARGE SCALE GENOMIC DNA]</scope>
    <source>
        <strain evidence="2">CG52</strain>
    </source>
</reference>
<dbReference type="Proteomes" id="UP001597322">
    <property type="component" value="Unassembled WGS sequence"/>
</dbReference>
<keyword evidence="2" id="KW-1185">Reference proteome</keyword>
<evidence type="ECO:0000313" key="2">
    <source>
        <dbReference type="Proteomes" id="UP001597322"/>
    </source>
</evidence>
<dbReference type="EMBL" id="JBHUEQ010000016">
    <property type="protein sequence ID" value="MFD1745786.1"/>
    <property type="molecule type" value="Genomic_DNA"/>
</dbReference>
<gene>
    <name evidence="1" type="ORF">ACFSE1_09965</name>
</gene>
<protein>
    <submittedName>
        <fullName evidence="1">Uncharacterized protein</fullName>
    </submittedName>
</protein>
<evidence type="ECO:0000313" key="1">
    <source>
        <dbReference type="EMBL" id="MFD1745786.1"/>
    </source>
</evidence>